<protein>
    <submittedName>
        <fullName evidence="2">Uncharacterized protein</fullName>
    </submittedName>
</protein>
<feature type="compositionally biased region" description="Acidic residues" evidence="1">
    <location>
        <begin position="483"/>
        <end position="493"/>
    </location>
</feature>
<keyword evidence="3" id="KW-1185">Reference proteome</keyword>
<evidence type="ECO:0000313" key="3">
    <source>
        <dbReference type="Proteomes" id="UP000053558"/>
    </source>
</evidence>
<dbReference type="Proteomes" id="UP000053558">
    <property type="component" value="Unassembled WGS sequence"/>
</dbReference>
<feature type="compositionally biased region" description="Low complexity" evidence="1">
    <location>
        <begin position="84"/>
        <end position="104"/>
    </location>
</feature>
<dbReference type="RefSeq" id="XP_007773575.1">
    <property type="nucleotide sequence ID" value="XM_007775385.1"/>
</dbReference>
<evidence type="ECO:0000313" key="2">
    <source>
        <dbReference type="EMBL" id="EIW76341.1"/>
    </source>
</evidence>
<dbReference type="EMBL" id="JH711586">
    <property type="protein sequence ID" value="EIW76341.1"/>
    <property type="molecule type" value="Genomic_DNA"/>
</dbReference>
<dbReference type="AlphaFoldDB" id="A0A5M3MCH2"/>
<organism evidence="2 3">
    <name type="scientific">Coniophora puteana (strain RWD-64-598)</name>
    <name type="common">Brown rot fungus</name>
    <dbReference type="NCBI Taxonomy" id="741705"/>
    <lineage>
        <taxon>Eukaryota</taxon>
        <taxon>Fungi</taxon>
        <taxon>Dikarya</taxon>
        <taxon>Basidiomycota</taxon>
        <taxon>Agaricomycotina</taxon>
        <taxon>Agaricomycetes</taxon>
        <taxon>Agaricomycetidae</taxon>
        <taxon>Boletales</taxon>
        <taxon>Coniophorineae</taxon>
        <taxon>Coniophoraceae</taxon>
        <taxon>Coniophora</taxon>
    </lineage>
</organism>
<dbReference type="KEGG" id="cput:CONPUDRAFT_158363"/>
<accession>A0A5M3MCH2</accession>
<feature type="region of interest" description="Disordered" evidence="1">
    <location>
        <begin position="483"/>
        <end position="514"/>
    </location>
</feature>
<evidence type="ECO:0000256" key="1">
    <source>
        <dbReference type="SAM" id="MobiDB-lite"/>
    </source>
</evidence>
<feature type="compositionally biased region" description="Low complexity" evidence="1">
    <location>
        <begin position="503"/>
        <end position="513"/>
    </location>
</feature>
<dbReference type="GeneID" id="19203898"/>
<feature type="compositionally biased region" description="Polar residues" evidence="1">
    <location>
        <begin position="109"/>
        <end position="121"/>
    </location>
</feature>
<feature type="compositionally biased region" description="Acidic residues" evidence="1">
    <location>
        <begin position="419"/>
        <end position="428"/>
    </location>
</feature>
<feature type="compositionally biased region" description="Polar residues" evidence="1">
    <location>
        <begin position="46"/>
        <end position="83"/>
    </location>
</feature>
<comment type="caution">
    <text evidence="2">The sequence shown here is derived from an EMBL/GenBank/DDBJ whole genome shotgun (WGS) entry which is preliminary data.</text>
</comment>
<proteinExistence type="predicted"/>
<name>A0A5M3MCH2_CONPW</name>
<feature type="compositionally biased region" description="Low complexity" evidence="1">
    <location>
        <begin position="20"/>
        <end position="43"/>
    </location>
</feature>
<gene>
    <name evidence="2" type="ORF">CONPUDRAFT_158363</name>
</gene>
<feature type="region of interest" description="Disordered" evidence="1">
    <location>
        <begin position="1"/>
        <end position="154"/>
    </location>
</feature>
<sequence>MFLSRYPYQGPSSGAPARTPRAAGSGASRPPSSAGSRPPSSAGTRPPSSAGTRPPSSTGNRPPSSAGNRPPSSAGTRPPSRTNSLSRSLSQSAGAAQGSAGRSLPVAFAQSNTTPYPSSQPRRVRDDVDLPASITAGLRRNRDDMENDPDWNPLELTGQDIKRYKVMADNIAESTDVDKNVLYEFIELGNIVPMLIDIRAHQEMGSVSEQDKAKRMWEKKLQSKDFKSMVTVRLTAALLSPDLTAFRVRFTAQVMAFVGRHPDIFGVDSVVLNDHQLEKLLYKQISSTSGSVRGTIKDRVTDSIMREGSLLELSNQLAASAQRMPMNSSHWRRIAALRFFTRQFYLGVGHFNKPRSPHLTQLYTRNIAPFLHPDLYALIQRQLGIDVRADVADAGGDGTLSGLGQGLEDNDRLPVTADDLPDEYDPEPEAQALPESVFETAPEFPAEIEPEAQREPESQTEAESQIEQEAQAQHDAFLDDFESQQPVDNDDTTSDWGHHEHAPAAATPSVAPSGFFEFTTGDGRVIRPRWVMREYWDYIDHSFNHLRKLALTNVHKNPTPGLTIERARDAELKRIMGLLMQADMADFRGTSDDISIRDIAAASDVMEVGMSIAVPQWMSIVQQDLRWD</sequence>
<reference evidence="3" key="1">
    <citation type="journal article" date="2012" name="Science">
        <title>The Paleozoic origin of enzymatic lignin decomposition reconstructed from 31 fungal genomes.</title>
        <authorList>
            <person name="Floudas D."/>
            <person name="Binder M."/>
            <person name="Riley R."/>
            <person name="Barry K."/>
            <person name="Blanchette R.A."/>
            <person name="Henrissat B."/>
            <person name="Martinez A.T."/>
            <person name="Otillar R."/>
            <person name="Spatafora J.W."/>
            <person name="Yadav J.S."/>
            <person name="Aerts A."/>
            <person name="Benoit I."/>
            <person name="Boyd A."/>
            <person name="Carlson A."/>
            <person name="Copeland A."/>
            <person name="Coutinho P.M."/>
            <person name="de Vries R.P."/>
            <person name="Ferreira P."/>
            <person name="Findley K."/>
            <person name="Foster B."/>
            <person name="Gaskell J."/>
            <person name="Glotzer D."/>
            <person name="Gorecki P."/>
            <person name="Heitman J."/>
            <person name="Hesse C."/>
            <person name="Hori C."/>
            <person name="Igarashi K."/>
            <person name="Jurgens J.A."/>
            <person name="Kallen N."/>
            <person name="Kersten P."/>
            <person name="Kohler A."/>
            <person name="Kuees U."/>
            <person name="Kumar T.K.A."/>
            <person name="Kuo A."/>
            <person name="LaButti K."/>
            <person name="Larrondo L.F."/>
            <person name="Lindquist E."/>
            <person name="Ling A."/>
            <person name="Lombard V."/>
            <person name="Lucas S."/>
            <person name="Lundell T."/>
            <person name="Martin R."/>
            <person name="McLaughlin D.J."/>
            <person name="Morgenstern I."/>
            <person name="Morin E."/>
            <person name="Murat C."/>
            <person name="Nagy L.G."/>
            <person name="Nolan M."/>
            <person name="Ohm R.A."/>
            <person name="Patyshakuliyeva A."/>
            <person name="Rokas A."/>
            <person name="Ruiz-Duenas F.J."/>
            <person name="Sabat G."/>
            <person name="Salamov A."/>
            <person name="Samejima M."/>
            <person name="Schmutz J."/>
            <person name="Slot J.C."/>
            <person name="St John F."/>
            <person name="Stenlid J."/>
            <person name="Sun H."/>
            <person name="Sun S."/>
            <person name="Syed K."/>
            <person name="Tsang A."/>
            <person name="Wiebenga A."/>
            <person name="Young D."/>
            <person name="Pisabarro A."/>
            <person name="Eastwood D.C."/>
            <person name="Martin F."/>
            <person name="Cullen D."/>
            <person name="Grigoriev I.V."/>
            <person name="Hibbett D.S."/>
        </authorList>
    </citation>
    <scope>NUCLEOTIDE SEQUENCE [LARGE SCALE GENOMIC DNA]</scope>
    <source>
        <strain evidence="3">RWD-64-598 SS2</strain>
    </source>
</reference>
<feature type="region of interest" description="Disordered" evidence="1">
    <location>
        <begin position="400"/>
        <end position="432"/>
    </location>
</feature>
<feature type="region of interest" description="Disordered" evidence="1">
    <location>
        <begin position="449"/>
        <end position="470"/>
    </location>
</feature>
<dbReference type="OrthoDB" id="2690847at2759"/>